<protein>
    <submittedName>
        <fullName evidence="3">Uncharacterized protein</fullName>
    </submittedName>
</protein>
<reference evidence="3" key="1">
    <citation type="submission" date="2022-11" db="UniProtKB">
        <authorList>
            <consortium name="WormBaseParasite"/>
        </authorList>
    </citation>
    <scope>IDENTIFICATION</scope>
</reference>
<feature type="compositionally biased region" description="Low complexity" evidence="1">
    <location>
        <begin position="1"/>
        <end position="12"/>
    </location>
</feature>
<keyword evidence="2" id="KW-1185">Reference proteome</keyword>
<feature type="region of interest" description="Disordered" evidence="1">
    <location>
        <begin position="1"/>
        <end position="24"/>
    </location>
</feature>
<dbReference type="Proteomes" id="UP000887540">
    <property type="component" value="Unplaced"/>
</dbReference>
<feature type="region of interest" description="Disordered" evidence="1">
    <location>
        <begin position="47"/>
        <end position="91"/>
    </location>
</feature>
<proteinExistence type="predicted"/>
<name>A0A914CKD7_9BILA</name>
<dbReference type="AlphaFoldDB" id="A0A914CKD7"/>
<evidence type="ECO:0000313" key="2">
    <source>
        <dbReference type="Proteomes" id="UP000887540"/>
    </source>
</evidence>
<accession>A0A914CKD7</accession>
<dbReference type="WBParaSite" id="ACRNAN_scaffold11560.g15086.t1">
    <property type="protein sequence ID" value="ACRNAN_scaffold11560.g15086.t1"/>
    <property type="gene ID" value="ACRNAN_scaffold11560.g15086"/>
</dbReference>
<organism evidence="2 3">
    <name type="scientific">Acrobeloides nanus</name>
    <dbReference type="NCBI Taxonomy" id="290746"/>
    <lineage>
        <taxon>Eukaryota</taxon>
        <taxon>Metazoa</taxon>
        <taxon>Ecdysozoa</taxon>
        <taxon>Nematoda</taxon>
        <taxon>Chromadorea</taxon>
        <taxon>Rhabditida</taxon>
        <taxon>Tylenchina</taxon>
        <taxon>Cephalobomorpha</taxon>
        <taxon>Cephaloboidea</taxon>
        <taxon>Cephalobidae</taxon>
        <taxon>Acrobeloides</taxon>
    </lineage>
</organism>
<evidence type="ECO:0000256" key="1">
    <source>
        <dbReference type="SAM" id="MobiDB-lite"/>
    </source>
</evidence>
<sequence>METIGSSETTSLAEEHTTTTVLDGEPTTITVLDGNQFLEANNNQETLLDPARLEDNSPNNATTEEATEPSPAVETPSGIPVDSAPVTNSPM</sequence>
<evidence type="ECO:0000313" key="3">
    <source>
        <dbReference type="WBParaSite" id="ACRNAN_scaffold11560.g15086.t1"/>
    </source>
</evidence>